<reference evidence="1" key="2">
    <citation type="journal article" date="2022" name="New Phytol.">
        <title>Evolutionary transition to the ectomycorrhizal habit in the genomes of a hyperdiverse lineage of mushroom-forming fungi.</title>
        <authorList>
            <person name="Looney B."/>
            <person name="Miyauchi S."/>
            <person name="Morin E."/>
            <person name="Drula E."/>
            <person name="Courty P.E."/>
            <person name="Kohler A."/>
            <person name="Kuo A."/>
            <person name="LaButti K."/>
            <person name="Pangilinan J."/>
            <person name="Lipzen A."/>
            <person name="Riley R."/>
            <person name="Andreopoulos W."/>
            <person name="He G."/>
            <person name="Johnson J."/>
            <person name="Nolan M."/>
            <person name="Tritt A."/>
            <person name="Barry K.W."/>
            <person name="Grigoriev I.V."/>
            <person name="Nagy L.G."/>
            <person name="Hibbett D."/>
            <person name="Henrissat B."/>
            <person name="Matheny P.B."/>
            <person name="Labbe J."/>
            <person name="Martin F.M."/>
        </authorList>
    </citation>
    <scope>NUCLEOTIDE SEQUENCE</scope>
    <source>
        <strain evidence="1">EC-137</strain>
    </source>
</reference>
<evidence type="ECO:0000313" key="2">
    <source>
        <dbReference type="Proteomes" id="UP000814128"/>
    </source>
</evidence>
<feature type="non-terminal residue" evidence="1">
    <location>
        <position position="1"/>
    </location>
</feature>
<gene>
    <name evidence="1" type="ORF">K488DRAFT_10920</name>
</gene>
<proteinExistence type="predicted"/>
<keyword evidence="2" id="KW-1185">Reference proteome</keyword>
<accession>A0ACB8QP37</accession>
<name>A0ACB8QP37_9AGAM</name>
<feature type="non-terminal residue" evidence="1">
    <location>
        <position position="84"/>
    </location>
</feature>
<protein>
    <submittedName>
        <fullName evidence="1">Uncharacterized protein</fullName>
    </submittedName>
</protein>
<evidence type="ECO:0000313" key="1">
    <source>
        <dbReference type="EMBL" id="KAI0033300.1"/>
    </source>
</evidence>
<dbReference type="Proteomes" id="UP000814128">
    <property type="component" value="Unassembled WGS sequence"/>
</dbReference>
<sequence>PRTIAELAALAKEGTTDETLPLKQWLRNAESARSRGRLSIEQNDYENGFIEMARAATIVLEKLPSHRDYRTLLSPTQRHNLGLV</sequence>
<reference evidence="1" key="1">
    <citation type="submission" date="2021-02" db="EMBL/GenBank/DDBJ databases">
        <authorList>
            <consortium name="DOE Joint Genome Institute"/>
            <person name="Ahrendt S."/>
            <person name="Looney B.P."/>
            <person name="Miyauchi S."/>
            <person name="Morin E."/>
            <person name="Drula E."/>
            <person name="Courty P.E."/>
            <person name="Chicoki N."/>
            <person name="Fauchery L."/>
            <person name="Kohler A."/>
            <person name="Kuo A."/>
            <person name="Labutti K."/>
            <person name="Pangilinan J."/>
            <person name="Lipzen A."/>
            <person name="Riley R."/>
            <person name="Andreopoulos W."/>
            <person name="He G."/>
            <person name="Johnson J."/>
            <person name="Barry K.W."/>
            <person name="Grigoriev I.V."/>
            <person name="Nagy L."/>
            <person name="Hibbett D."/>
            <person name="Henrissat B."/>
            <person name="Matheny P.B."/>
            <person name="Labbe J."/>
            <person name="Martin F."/>
        </authorList>
    </citation>
    <scope>NUCLEOTIDE SEQUENCE</scope>
    <source>
        <strain evidence="1">EC-137</strain>
    </source>
</reference>
<organism evidence="1 2">
    <name type="scientific">Vararia minispora EC-137</name>
    <dbReference type="NCBI Taxonomy" id="1314806"/>
    <lineage>
        <taxon>Eukaryota</taxon>
        <taxon>Fungi</taxon>
        <taxon>Dikarya</taxon>
        <taxon>Basidiomycota</taxon>
        <taxon>Agaricomycotina</taxon>
        <taxon>Agaricomycetes</taxon>
        <taxon>Russulales</taxon>
        <taxon>Lachnocladiaceae</taxon>
        <taxon>Vararia</taxon>
    </lineage>
</organism>
<comment type="caution">
    <text evidence="1">The sequence shown here is derived from an EMBL/GenBank/DDBJ whole genome shotgun (WGS) entry which is preliminary data.</text>
</comment>
<dbReference type="EMBL" id="MU273523">
    <property type="protein sequence ID" value="KAI0033300.1"/>
    <property type="molecule type" value="Genomic_DNA"/>
</dbReference>